<sequence length="177" mass="18912">MLATRLGSFQACIHGTELDALNTTALRVGFSASRKRSDGDEGCGNGNDAFDECDAGRVVDVEDGNDTNEGCGCKADEMRPALDAKRGHDAGCRANERQGPHDEQRGFGLGSDPPRRFANIAPGDGNDDERRGNEQPRKHHRTSPSAANCNRGLGLRSGEGWGCLHYVKSTTRGSQLA</sequence>
<evidence type="ECO:0000256" key="1">
    <source>
        <dbReference type="SAM" id="MobiDB-lite"/>
    </source>
</evidence>
<dbReference type="EMBL" id="CAFBOT010000095">
    <property type="protein sequence ID" value="CAB4990048.1"/>
    <property type="molecule type" value="Genomic_DNA"/>
</dbReference>
<gene>
    <name evidence="2" type="ORF">UFOPK4000_00645</name>
</gene>
<feature type="region of interest" description="Disordered" evidence="1">
    <location>
        <begin position="84"/>
        <end position="160"/>
    </location>
</feature>
<reference evidence="2" key="1">
    <citation type="submission" date="2020-05" db="EMBL/GenBank/DDBJ databases">
        <authorList>
            <person name="Chiriac C."/>
            <person name="Salcher M."/>
            <person name="Ghai R."/>
            <person name="Kavagutti S V."/>
        </authorList>
    </citation>
    <scope>NUCLEOTIDE SEQUENCE</scope>
</reference>
<evidence type="ECO:0000313" key="2">
    <source>
        <dbReference type="EMBL" id="CAB4990048.1"/>
    </source>
</evidence>
<proteinExistence type="predicted"/>
<name>A0A6J7NC59_9ZZZZ</name>
<protein>
    <submittedName>
        <fullName evidence="2">Unannotated protein</fullName>
    </submittedName>
</protein>
<feature type="compositionally biased region" description="Basic and acidic residues" evidence="1">
    <location>
        <begin position="84"/>
        <end position="105"/>
    </location>
</feature>
<organism evidence="2">
    <name type="scientific">freshwater metagenome</name>
    <dbReference type="NCBI Taxonomy" id="449393"/>
    <lineage>
        <taxon>unclassified sequences</taxon>
        <taxon>metagenomes</taxon>
        <taxon>ecological metagenomes</taxon>
    </lineage>
</organism>
<dbReference type="AlphaFoldDB" id="A0A6J7NC59"/>
<accession>A0A6J7NC59</accession>